<sequence>MGVHLNPFTSQLDIVDSPSGDFSDLTLSAGTAAAPSISFTGDPNTGIYSPGTDQVALSTNGAEALRIDSDGNILVVDGNNLQIDEVRARDGDGLKLFDDGGAGIFVQDGGNVGIGTSAPSNGKLEINYSSDNEGIRVNDTRATPSANKRIMDLRYTGANGRTAGGTEMLLLYDNNASSNQPFIVAQNNTGEVFVLGQDGRVGIGTTSPGSILHVAAPNNSQLFLEATDTSPTTIILETDAGASERARINNKDGEITFDVGNTSEALRIDTSGKVGIGTSSPLRTLHVAGAGDTGLMLQTTNAVNDKEIWEIQTAGDASNHANLVFRSRTNAGTGGTEALRITNDGKVGIGTSSPDTALHLASTSPVLRFENPTTTSTTGTSMGKIEWETRDASAPGVIGYIDVVDSNSFGTAFDMQLATGVSGAATTKVTIKADGNVGINKSNPTGRLHVDGTFYVNNIGSGAGTNALRYNTSTGRITYDASSARYKDNIRDVDKGLSEVLQLKSRKFEYKDSGRTDIGFIAEEVITVVPELVTLDSEGLPEAVNYDRFVSVLTKALQEAVAKIEVLEQRLNDAGL</sequence>
<name>A0A482ICQ9_9CAUD</name>
<evidence type="ECO:0000259" key="3">
    <source>
        <dbReference type="PROSITE" id="PS51688"/>
    </source>
</evidence>
<evidence type="ECO:0000256" key="2">
    <source>
        <dbReference type="ARBA" id="ARBA00022732"/>
    </source>
</evidence>
<evidence type="ECO:0000313" key="5">
    <source>
        <dbReference type="Proteomes" id="UP000295590"/>
    </source>
</evidence>
<evidence type="ECO:0000256" key="1">
    <source>
        <dbReference type="ARBA" id="ARBA00004328"/>
    </source>
</evidence>
<evidence type="ECO:0000313" key="4">
    <source>
        <dbReference type="EMBL" id="QBP05803.1"/>
    </source>
</evidence>
<reference evidence="4 5" key="1">
    <citation type="submission" date="2018-10" db="EMBL/GenBank/DDBJ databases">
        <title>Isolation and Genetic Analysis of a Novel Cyanophage S-LB68 from the Huang Bohai.</title>
        <authorList>
            <person name="Liu X."/>
        </authorList>
    </citation>
    <scope>NUCLEOTIDE SEQUENCE [LARGE SCALE GENOMIC DNA]</scope>
</reference>
<feature type="domain" description="Peptidase S74" evidence="3">
    <location>
        <begin position="482"/>
        <end position="571"/>
    </location>
</feature>
<proteinExistence type="predicted"/>
<accession>A0A482ICQ9</accession>
<dbReference type="EMBL" id="MK016662">
    <property type="protein sequence ID" value="QBP05803.1"/>
    <property type="molecule type" value="Genomic_DNA"/>
</dbReference>
<dbReference type="Proteomes" id="UP000295590">
    <property type="component" value="Segment"/>
</dbReference>
<dbReference type="PROSITE" id="PS51688">
    <property type="entry name" value="ICA"/>
    <property type="match status" value="1"/>
</dbReference>
<dbReference type="RefSeq" id="YP_009820940.1">
    <property type="nucleotide sequence ID" value="NC_048171.1"/>
</dbReference>
<dbReference type="Pfam" id="PF13884">
    <property type="entry name" value="Peptidase_S74"/>
    <property type="match status" value="1"/>
</dbReference>
<organism evidence="4 5">
    <name type="scientific">Synechococcus phage S-B28</name>
    <dbReference type="NCBI Taxonomy" id="2545435"/>
    <lineage>
        <taxon>Viruses</taxon>
        <taxon>Duplodnaviria</taxon>
        <taxon>Heunggongvirae</taxon>
        <taxon>Uroviricota</taxon>
        <taxon>Caudoviricetes</taxon>
        <taxon>Autographivirales</taxon>
        <taxon>Sechaudvirinae</taxon>
        <taxon>Qadamvirus</taxon>
        <taxon>Qadamvirus SB28</taxon>
    </lineage>
</organism>
<dbReference type="InterPro" id="IPR030392">
    <property type="entry name" value="S74_ICA"/>
</dbReference>
<protein>
    <recommendedName>
        <fullName evidence="3">Peptidase S74 domain-containing protein</fullName>
    </recommendedName>
</protein>
<keyword evidence="2" id="KW-1227">Viral tail protein</keyword>
<dbReference type="KEGG" id="vg:55012387"/>
<keyword evidence="2" id="KW-0946">Virion</keyword>
<comment type="subcellular location">
    <subcellularLocation>
        <location evidence="1">Virion</location>
    </subcellularLocation>
</comment>
<dbReference type="GO" id="GO:0098015">
    <property type="term" value="C:virus tail"/>
    <property type="evidence" value="ECO:0007669"/>
    <property type="project" value="UniProtKB-KW"/>
</dbReference>
<keyword evidence="5" id="KW-1185">Reference proteome</keyword>
<dbReference type="GeneID" id="55012387"/>